<comment type="pathway">
    <text evidence="2">Antibiotic biosynthesis.</text>
</comment>
<keyword evidence="3" id="KW-0596">Phosphopantetheine</keyword>
<dbReference type="Gene3D" id="3.30.70.3290">
    <property type="match status" value="3"/>
</dbReference>
<keyword evidence="5" id="KW-0808">Transferase</keyword>
<dbReference type="PROSITE" id="PS52004">
    <property type="entry name" value="KS3_2"/>
    <property type="match status" value="3"/>
</dbReference>
<feature type="region of interest" description="N-terminal hotdog fold" evidence="9">
    <location>
        <begin position="921"/>
        <end position="1046"/>
    </location>
</feature>
<dbReference type="SUPFAM" id="SSF47336">
    <property type="entry name" value="ACP-like"/>
    <property type="match status" value="3"/>
</dbReference>
<dbReference type="InterPro" id="IPR015083">
    <property type="entry name" value="NorB/c/GfsB-D-like_docking"/>
</dbReference>
<dbReference type="GO" id="GO:0004315">
    <property type="term" value="F:3-oxoacyl-[acyl-carrier-protein] synthase activity"/>
    <property type="evidence" value="ECO:0007669"/>
    <property type="project" value="InterPro"/>
</dbReference>
<feature type="region of interest" description="N-terminal hotdog fold" evidence="9">
    <location>
        <begin position="2649"/>
        <end position="2774"/>
    </location>
</feature>
<name>A0A941B9P2_9ACTN</name>
<feature type="domain" description="Ketosynthase family 3 (KS3)" evidence="12">
    <location>
        <begin position="3486"/>
        <end position="3898"/>
    </location>
</feature>
<feature type="region of interest" description="C-terminal hotdog fold" evidence="9">
    <location>
        <begin position="4526"/>
        <end position="4661"/>
    </location>
</feature>
<dbReference type="Gene3D" id="3.40.50.720">
    <property type="entry name" value="NAD(P)-binding Rossmann-like Domain"/>
    <property type="match status" value="3"/>
</dbReference>
<dbReference type="SMART" id="SM00825">
    <property type="entry name" value="PKS_KS"/>
    <property type="match status" value="3"/>
</dbReference>
<gene>
    <name evidence="14" type="ORF">J8N05_28035</name>
</gene>
<dbReference type="InterPro" id="IPR009081">
    <property type="entry name" value="PP-bd_ACP"/>
</dbReference>
<dbReference type="SMART" id="SM00822">
    <property type="entry name" value="PKS_KR"/>
    <property type="match status" value="3"/>
</dbReference>
<dbReference type="Gene3D" id="1.10.1200.10">
    <property type="entry name" value="ACP-like"/>
    <property type="match status" value="3"/>
</dbReference>
<dbReference type="Pfam" id="PF16197">
    <property type="entry name" value="KAsynt_C_assoc"/>
    <property type="match status" value="2"/>
</dbReference>
<evidence type="ECO:0000256" key="8">
    <source>
        <dbReference type="ARBA" id="ARBA00023315"/>
    </source>
</evidence>
<keyword evidence="7" id="KW-0511">Multifunctional enzyme</keyword>
<dbReference type="InterPro" id="IPR016035">
    <property type="entry name" value="Acyl_Trfase/lysoPLipase"/>
</dbReference>
<feature type="domain" description="PKS/mFAS DH" evidence="13">
    <location>
        <begin position="2649"/>
        <end position="2932"/>
    </location>
</feature>
<evidence type="ECO:0000256" key="7">
    <source>
        <dbReference type="ARBA" id="ARBA00023268"/>
    </source>
</evidence>
<evidence type="ECO:0000313" key="14">
    <source>
        <dbReference type="EMBL" id="MBQ0852012.1"/>
    </source>
</evidence>
<evidence type="ECO:0000256" key="10">
    <source>
        <dbReference type="SAM" id="MobiDB-lite"/>
    </source>
</evidence>
<dbReference type="FunFam" id="1.10.1200.10:FF:000007">
    <property type="entry name" value="Probable polyketide synthase pks17"/>
    <property type="match status" value="3"/>
</dbReference>
<dbReference type="PROSITE" id="PS00012">
    <property type="entry name" value="PHOSPHOPANTETHEINE"/>
    <property type="match status" value="2"/>
</dbReference>
<dbReference type="SUPFAM" id="SSF51735">
    <property type="entry name" value="NAD(P)-binding Rossmann-fold domains"/>
    <property type="match status" value="6"/>
</dbReference>
<dbReference type="InterPro" id="IPR020807">
    <property type="entry name" value="PKS_DH"/>
</dbReference>
<dbReference type="PROSITE" id="PS50075">
    <property type="entry name" value="CARRIER"/>
    <property type="match status" value="3"/>
</dbReference>
<feature type="region of interest" description="Disordered" evidence="10">
    <location>
        <begin position="447"/>
        <end position="478"/>
    </location>
</feature>
<organism evidence="14 15">
    <name type="scientific">Streptomyces liliiviolaceus</name>
    <dbReference type="NCBI Taxonomy" id="2823109"/>
    <lineage>
        <taxon>Bacteria</taxon>
        <taxon>Bacillati</taxon>
        <taxon>Actinomycetota</taxon>
        <taxon>Actinomycetes</taxon>
        <taxon>Kitasatosporales</taxon>
        <taxon>Streptomycetaceae</taxon>
        <taxon>Streptomyces</taxon>
    </lineage>
</organism>
<dbReference type="SMART" id="SM00826">
    <property type="entry name" value="PKS_DH"/>
    <property type="match status" value="3"/>
</dbReference>
<feature type="domain" description="Carrier" evidence="11">
    <location>
        <begin position="5116"/>
        <end position="5191"/>
    </location>
</feature>
<feature type="domain" description="Carrier" evidence="11">
    <location>
        <begin position="1675"/>
        <end position="1750"/>
    </location>
</feature>
<dbReference type="PROSITE" id="PS52019">
    <property type="entry name" value="PKS_MFAS_DH"/>
    <property type="match status" value="3"/>
</dbReference>
<evidence type="ECO:0000256" key="5">
    <source>
        <dbReference type="ARBA" id="ARBA00022679"/>
    </source>
</evidence>
<keyword evidence="15" id="KW-1185">Reference proteome</keyword>
<evidence type="ECO:0000256" key="1">
    <source>
        <dbReference type="ARBA" id="ARBA00001957"/>
    </source>
</evidence>
<comment type="caution">
    <text evidence="14">The sequence shown here is derived from an EMBL/GenBank/DDBJ whole genome shotgun (WGS) entry which is preliminary data.</text>
</comment>
<feature type="active site" description="Proton acceptor; for dehydratase activity" evidence="9">
    <location>
        <position position="4399"/>
    </location>
</feature>
<feature type="domain" description="Ketosynthase family 3 (KS3)" evidence="12">
    <location>
        <begin position="33"/>
        <end position="445"/>
    </location>
</feature>
<dbReference type="InterPro" id="IPR055123">
    <property type="entry name" value="SpnB-like_Rossmann"/>
</dbReference>
<evidence type="ECO:0000256" key="9">
    <source>
        <dbReference type="PROSITE-ProRule" id="PRU01363"/>
    </source>
</evidence>
<feature type="active site" description="Proton donor; for dehydratase activity" evidence="9">
    <location>
        <position position="2853"/>
    </location>
</feature>
<accession>A0A941B9P2</accession>
<dbReference type="SUPFAM" id="SSF55048">
    <property type="entry name" value="Probable ACP-binding domain of malonyl-CoA ACP transacylase"/>
    <property type="match status" value="3"/>
</dbReference>
<dbReference type="Gene3D" id="3.40.47.10">
    <property type="match status" value="3"/>
</dbReference>
<dbReference type="Pfam" id="PF00109">
    <property type="entry name" value="ketoacyl-synt"/>
    <property type="match status" value="3"/>
</dbReference>
<dbReference type="InterPro" id="IPR014031">
    <property type="entry name" value="Ketoacyl_synth_C"/>
</dbReference>
<feature type="domain" description="Ketosynthase family 3 (KS3)" evidence="12">
    <location>
        <begin position="1770"/>
        <end position="2182"/>
    </location>
</feature>
<dbReference type="InterPro" id="IPR049900">
    <property type="entry name" value="PKS_mFAS_DH"/>
</dbReference>
<dbReference type="InterPro" id="IPR036291">
    <property type="entry name" value="NAD(P)-bd_dom_sf"/>
</dbReference>
<dbReference type="InterPro" id="IPR020841">
    <property type="entry name" value="PKS_Beta-ketoAc_synthase_dom"/>
</dbReference>
<sequence length="5274" mass="550622">MSTEEKLLDYLKRTTTDLRDARRRITEIEEREREPVAVVGMACRFPGGVASPEELWDLVAAERDGLSGLPRDRGWDVANLFDPEPGRPGKSYVDRGGFLHEAGDFDPAFFGIGPNEALTMDPQQRLLLEISWEAFERAGIDPSVYRGSRTGVFAGVNYHDYAFNSSTGAIASGRISYTLGLEGPAVTVDTACSSSLVALHWAMRSLRSGECSLALAGGVTVMATPETFIEFSRQRGLAPDGRVKAFASAADGTGWGEGAGMLLVERLSDARANGHPVLAVVRGSAVNQDGASNGLTAPNGPSQRRVIEQALAGAGLSTHDVDLVEAHGTGTVLGDPIEAQALLATYGRDRAEERPLWLGSVKSNIGHAQAAAGVAGIIKTVQALRHGVMPRTLHVDAPTPHVDWSPGGVRLLTEKREWPRTDRPRRAGVSSFGISGTNAHVILEQAPDAAGPPSAPDTGERSPHRPPAMPLTLSARDDTGLRGQAGRLRTHLRTHPGLDLHDVAYSLATGRAALEHRTVVVGRDRAELLAGLDELADPTGQPLDGRGRVLRGVAAAGEPTAFLFSGQGSQRTGMGQELHAAFPVFADAFDAVCAEFAPHLDRPLAQVVRSGPGLLDRTSYTQAGLFAVEVALFRLLEAAGVVPDYVAGHSIGELAAAHVAGVLSLADAARLVAARGRLMQALPAGGAMSAVQATEDEVRAQLGAGADVDIAAVNGPNSVVVSGTEEAVHRITGHFEGLGHKTSRLRVSHAFHSPLMEPMLAEFQEIAAGLSYSPPSIPVISNVTGRTAEELESPEYWTRHIRRTVRFQDGIRTLRAAGVGRFVELGPDGVLTAMTEACLDAAGNTALTVPTLRRDRPEATELLTAIGHLHVHGHAVDWRPLLGSASRVDLPTYAFQRRRYWLENAGTAGDVASAGLQPVEHPLLGAAVTLPDGGGAVLTGRVSPGTQPWLADHMVAGAVLFPGTAFVELAVRAGDRVGCGTVEELTLHAPLVLPDHDGVTVQVVVENADDTGRRPVGIYSRSSGTAGDEVWVRHAGGTLTPGTTAPAFDLTAWPPPGATAIPVDDAYERLAGTGYGYGRLFQGLRAVWRRGDDLFAEAALPDDAWDDAARFGLHPALLDAVLHTSAVSGDAGDDLVLPFAWNGVRLFAAGAPVVRARLSPAGPDGVALRIADGAGRPVASVDSLVSRPVSPERLAGATPASTDSLYRLDWSPAALPTASGAPSWAVWDEVGDTVPDVVVLPVRSDGVLPGAIRTDEVRVGAIRTDKVRTEEVQAEAVQADETRAVTHEVLAALQTWTAGERYAASRLLVVTSGAVSVDGEDVTDLAAAAVWGLVRSAQSEDPDRIALVDTDTPDDLADLVPLALGEPQTAVRAGTAHVPRLARVPGPPVPGPDEPFGTGTVLITGGTGGLGALLARHLVTAHGVRNLLLTSRRGEDAPGTGQLMADLAELGAHVEVAACDVGDRPALAALLAGRTLTAVVHAAGILDDGVVASLTPQRLDAVLAPKALGARHLHELTRDMDLSAFIVFSSAAGVLGSPGQGNYAAANAFLDGLVQHRHAQGLAGRSLAWGLWATGTGMAGGLDHGDVRRMARSGVHALTVEQGLALFDAATVRPEPLLVPIALDPAAPADASGEVPHLLRGLGGDRARRRAASGPAAAGILRDRLAPLPEDDRRTAVLEIVRAQAAAVLGFDDQDAIDTERAFRELGFDSLSAVELRGRLNQVTGLRLPATLVFDHPTPTALARYLTDEISGSGETAGAAPVAVRTPADDDPIAIVGMACRYPGGVTTPDQLWDLVADGIDGITPFPSDRGWNIRRLYDPEGSRPGTSYVDQGGFLHDAADFDPGFFGISPNEARWMDPQQRLLLEVSWEAVERAGMDPTTLRGSRTGVFAGMMYHDYANNSNTGSVASGRISYTFGLEGPAVTVDTACSSSLVALHLAVQALRSGECSLALAGGVAVMAAPDVFVEFSEQRGLARDGRAKSFAASADGTSWAEGAGMLLVERLSDARANGHPVLAVVRGTAVNQDGASNGLTAPNGPSQRRVIRQALANAGLTPADVDAVEAHGTGTTLGDPIEAQALLATYGQDRPEGRPLWLGSIKSNIGHTQAAAGIAAIIKMVEAMNHGVLPRTLHIDEPTPEVDWTSGEVELLTEARRWEEYGRPRRAGISSFGVSGTNAHVIVEAAPEPAPAEAGETAPNPLPVLSWVISGRDGHGLLGQAERLRTHVLSRPDLDPAGVGHALTTTRALLEHRAVVVGRDRDELLSGLNSLIDDTPGPGTARGVAASGRTAFLFSGQGAQRVGMGEELYGSFPVFATAFDEVCAALDLHFDRSLREVVWSESELLGRTVFAQAGLFAVEVALFRLLESWGVRPDFLAGHSIGELAAAHVAGVFSLGDAARLVAARGRLMQALPSGGAMAAVQASEDEVTALLDDGEVAIAAVNGPTSVVVSGLDAQVASVEAHFKALGRKTSRLRVSHAFHSPLMDPMLDAFREVAEGITYSAPAIPIVSNVTGGPAEDLDSADYWVRHVRQAVRFYEGVRTLRAAGVTRFLELGPDGVLTAMTQAALEETSGDVTATAVLRSGRPESVTMVAAVGQLHVRGVPVSWRAIQGENPPAAVELPTYAFQRQRYWVEGATESGDLSGAGLLPADHPLLSAVVTLPDSGGAVLTGRLSVGTRPWLADHRVLGGILFPGSGLVELAIRAGDHLGSGTLEELTLQAPLVLPEHGGVTVQVVVDEGDEAGRRPVGIHSRPSESAPDAPWTRHATGILTVDGPAPARVSADDFGLTVWPPEGASALPLDGSYERLAAVGYDYGPLFQGLRAVWRRGHELFAEVALPEDGWGEAGRFGVHPALLDAVLHTALVAGDGTTDQDEAVLPFAWNGVRLFASGARFVRARLAPAGADGVSLRLAGEDGQPVLSVDSLLSRPVSPERLAVSAPTSHDSLYRLEWPSATPVEETSSTPEEERGEVPWGLWEPISDTVDVSGVPEVVVLPVTDGDLVDGVNRVLTALQTWSAGERYASSRLLFVTSGAVALADEDVKCLTGAAIWGLVRSAQSEDPGRFLLADVDEPGDLAGVVAKVVAVDEPQMVIRAGAGHVPRMTRAVVPADSGDPEPAFGTGTVLITGGTGALGALVARHLVTVHGVRNLLLTSRRGGQAPGAAELCTELGRLGAEVEVVACDVADRAAVAALLDDRDLTAVVHAAGLLDDGVIASLTPERMRAVLAPKALGARHLHELTRDMELSAFVLFSSAAGVMGAPGQANYAAANAYLDGLIAHRRAHGLPGRSLAWGLWGTGTGMSGRLDGGDTQRMGRSGVRALTVEQGLGLFDASLRTTDALLIPIGLETGSLAAAGDALPHVLRALAGRSRRTAEAGGGSAAALRVRLAALPAAERVPMMLDTVRVQAASVLGYDDPGRVEPERAFRDLGFDSLSAVEQRNRLNQVTGLRLPATLVFDHPTPLTLAQHLVDEIMGFAPAHGQTTAVRAPVDDDPIAIVGMACRYPGGVVSPEDLWDLVARGADGVAGFPADRGWNTDRLHDPEGARPHTSYVNEGGFLYDAAGFDPGFFGISPNEAWLMDPQQRLLLEVSWEALERAGIDPSSLRGSSTGVFAGMMYHDYAHNSSTGSVASGRISYTLGLEGPAVTVDTACSSSLVALHWAIQALRSGECSLALAGGVTVMATPETFVEFSRQRGLAPDGRAKSFAAAADGTSWGEGAGMLLVERLADARANGHPVLAVVRGSAVNQDGASNGLTAPNGPSQRRVIRQALATAGLSAADVDAVEAHGTGTTLGDPIEAQALLATYGQDRPEGRPLWLGSIKSNIGHTQAAAGVAGIIKMVKAMDHGVLPRTLHVDAPTPEVDWASGAVELLTEAREWPQNGRPRRAGISSFGISGTNAHVIIEAAPVEAEAEHEESSAGELPLVPWVLSARSVDGLRGQAEKLRSYLTAHPELDAADVAFSLATSRPAMDHRAALVGRDRADLLSGLDELAGDVPGRGVVRGTANSGRTAFLFSGQGAQRVGMGEELYGSFPVFATAFDEVCAALDLHLDRSLREVIWSHADLLDRTVFAQAGLFAVEVALFRLLEAWGVRPDFLAGHSIGELAAAHVAGVFSLGDAARLVAARGRLMQALPSGGAMAAVQASEDEVAPLLDGAEVAIAAVNGPTSVVVSGAEAQVAAVEAHFSALGRRTSRLRVSHAFHSPLMDPMLNDFREVAESVTYSAPAIPIVSTLTGHAAKAAEIAGADYWVRHVRHAVRFADGVQALRDEGVTRFVELGPDGVLTAMTRTVVDDAAAGVLVVSTLRREYGESATLLTAAGAMHAGGVAVDWGRVFDGRGVRRVDLPTYAFQRQKYWLVDSQIGGDALSMGLGAAEHPLLSAVVSSPDSGGVVLTGRLSVHTHPWLAHHTVGGVTLFPGTGFVELAIRAGDQLGCGRLEELTLEAPLVLPADGHAFVQVVVGAVGATSVAGAEGTADDAIDGPETRPVSVYSRTDGDAPWTRHALGTLSDDGTDGTDGMDGTDAAFDLRQWPPVDAVPVELGSLYDGLAEAGLEYGPVFRGLRAAWRQGEEVFAEVALPDTEAVDGFGLHPALLDAALHALAVDGTTGEGVALPFSWSGVELFASGARALRVHVAPAGTGTRSFRVTDLSGRPVASVESLALRQIAPDRLPSAAGPHQLHESLFKVEWAPTTVTRADEPVWARWDTLKPDDTVPDVVVFPVAGGPDATAAREATHEVLAVVQAWLAEDRYAASRLLIVTSGAVSVGDEDVTDLAGAAVWGLVRSAQSENPGRFVLADFDVDTGRADVTAAAASGEPQVAIREGVVHAPRLARVAVEARDASPTVFSSAGAVLVTGAFGALGSLVARHLVVEHGVRRLVLVGRRGAQAPGGPELCAELTGLGVEVEAVACDVADRDAVAALVAGRVLSGVVHGAGVLDDGVVSSLTPGRVDAVLRPKVDAAWYLHELTRDMGLSAFVLFSSAAGVLGAPGQGNYAAANAYVDALAVHRRASGLPAQSLAWGPWATDSGGMAARLDHADAKRIARSGVEGFSADQGLALFDTVSTLDEAALLPVRLDLKALAAAGGDLPHLFRGLVGRMSRRTVDAGAGSAVALARRLDGVPPDERDEMLLEVVRSHAAAVLGHGDHRAIEPERAFSDLGFDSLSAVELRNSLNSATGLRLSPTLVFDYPNARALAAHIAAELAPDSAGTDAGEDTIRRILRTIPLNRLREAGLMDSLLELAGAQEREPAPAVGPSDELSIDVMDAESLITLALEGAGLDDTTREE</sequence>
<dbReference type="FunFam" id="3.40.47.10:FF:000019">
    <property type="entry name" value="Polyketide synthase type I"/>
    <property type="match status" value="3"/>
</dbReference>
<dbReference type="GO" id="GO:0004312">
    <property type="term" value="F:fatty acid synthase activity"/>
    <property type="evidence" value="ECO:0007669"/>
    <property type="project" value="TreeGrafter"/>
</dbReference>
<dbReference type="SMART" id="SM01294">
    <property type="entry name" value="PKS_PP_betabranch"/>
    <property type="match status" value="3"/>
</dbReference>
<feature type="active site" description="Proton acceptor; for dehydratase activity" evidence="9">
    <location>
        <position position="2681"/>
    </location>
</feature>
<dbReference type="InterPro" id="IPR036299">
    <property type="entry name" value="Polyketide_synth_docking_sf"/>
</dbReference>
<dbReference type="Pfam" id="PF21089">
    <property type="entry name" value="PKS_DH_N"/>
    <property type="match status" value="3"/>
</dbReference>
<dbReference type="InterPro" id="IPR042104">
    <property type="entry name" value="PKS_dehydratase_sf"/>
</dbReference>
<feature type="region of interest" description="C-terminal hotdog fold" evidence="9">
    <location>
        <begin position="2792"/>
        <end position="2932"/>
    </location>
</feature>
<evidence type="ECO:0000256" key="4">
    <source>
        <dbReference type="ARBA" id="ARBA00022553"/>
    </source>
</evidence>
<dbReference type="Gene3D" id="3.40.366.10">
    <property type="entry name" value="Malonyl-Coenzyme A Acyl Carrier Protein, domain 2"/>
    <property type="match status" value="3"/>
</dbReference>
<dbReference type="Gene3D" id="3.10.129.110">
    <property type="entry name" value="Polyketide synthase dehydratase"/>
    <property type="match status" value="3"/>
</dbReference>
<feature type="active site" description="Proton acceptor; for dehydratase activity" evidence="9">
    <location>
        <position position="953"/>
    </location>
</feature>
<dbReference type="GO" id="GO:0031177">
    <property type="term" value="F:phosphopantetheine binding"/>
    <property type="evidence" value="ECO:0007669"/>
    <property type="project" value="InterPro"/>
</dbReference>
<dbReference type="Pfam" id="PF22953">
    <property type="entry name" value="SpnB_Rossmann"/>
    <property type="match status" value="3"/>
</dbReference>
<evidence type="ECO:0000256" key="2">
    <source>
        <dbReference type="ARBA" id="ARBA00004792"/>
    </source>
</evidence>
<dbReference type="InterPro" id="IPR020806">
    <property type="entry name" value="PKS_PP-bd"/>
</dbReference>
<dbReference type="PANTHER" id="PTHR43775">
    <property type="entry name" value="FATTY ACID SYNTHASE"/>
    <property type="match status" value="1"/>
</dbReference>
<dbReference type="SMART" id="SM00827">
    <property type="entry name" value="PKS_AT"/>
    <property type="match status" value="3"/>
</dbReference>
<dbReference type="PANTHER" id="PTHR43775:SF51">
    <property type="entry name" value="INACTIVE PHENOLPHTHIOCEROL SYNTHESIS POLYKETIDE SYNTHASE TYPE I PKS1-RELATED"/>
    <property type="match status" value="1"/>
</dbReference>
<evidence type="ECO:0000259" key="11">
    <source>
        <dbReference type="PROSITE" id="PS50075"/>
    </source>
</evidence>
<keyword evidence="6" id="KW-0045">Antibiotic biosynthesis</keyword>
<dbReference type="Pfam" id="PF08990">
    <property type="entry name" value="Docking"/>
    <property type="match status" value="1"/>
</dbReference>
<dbReference type="InterPro" id="IPR032821">
    <property type="entry name" value="PKS_assoc"/>
</dbReference>
<dbReference type="RefSeq" id="WP_210887526.1">
    <property type="nucleotide sequence ID" value="NZ_JAGPYQ010000001.1"/>
</dbReference>
<dbReference type="Pfam" id="PF22621">
    <property type="entry name" value="CurL-like_PKS_C"/>
    <property type="match status" value="1"/>
</dbReference>
<evidence type="ECO:0000256" key="6">
    <source>
        <dbReference type="ARBA" id="ARBA00023194"/>
    </source>
</evidence>
<dbReference type="InterPro" id="IPR057326">
    <property type="entry name" value="KR_dom"/>
</dbReference>
<dbReference type="SUPFAM" id="SSF52151">
    <property type="entry name" value="FabD/lysophospholipase-like"/>
    <property type="match status" value="3"/>
</dbReference>
<feature type="domain" description="PKS/mFAS DH" evidence="13">
    <location>
        <begin position="4367"/>
        <end position="4661"/>
    </location>
</feature>
<dbReference type="InterPro" id="IPR050091">
    <property type="entry name" value="PKS_NRPS_Biosynth_Enz"/>
</dbReference>
<dbReference type="InterPro" id="IPR016036">
    <property type="entry name" value="Malonyl_transacylase_ACP-bd"/>
</dbReference>
<evidence type="ECO:0000256" key="3">
    <source>
        <dbReference type="ARBA" id="ARBA00022450"/>
    </source>
</evidence>
<evidence type="ECO:0000313" key="15">
    <source>
        <dbReference type="Proteomes" id="UP000677413"/>
    </source>
</evidence>
<dbReference type="Pfam" id="PF14765">
    <property type="entry name" value="PS-DH"/>
    <property type="match status" value="3"/>
</dbReference>
<dbReference type="InterPro" id="IPR018201">
    <property type="entry name" value="Ketoacyl_synth_AS"/>
</dbReference>
<feature type="region of interest" description="N-terminal hotdog fold" evidence="9">
    <location>
        <begin position="4367"/>
        <end position="4505"/>
    </location>
</feature>
<reference evidence="14 15" key="1">
    <citation type="submission" date="2021-04" db="EMBL/GenBank/DDBJ databases">
        <authorList>
            <person name="Tang X."/>
            <person name="Zhou X."/>
            <person name="Chen X."/>
            <person name="Cernava T."/>
            <person name="Zhang C."/>
        </authorList>
    </citation>
    <scope>NUCLEOTIDE SEQUENCE [LARGE SCALE GENOMIC DNA]</scope>
    <source>
        <strain evidence="14 15">BH-SS-21</strain>
    </source>
</reference>
<dbReference type="CDD" id="cd08956">
    <property type="entry name" value="KR_3_FAS_SDR_x"/>
    <property type="match status" value="3"/>
</dbReference>
<proteinExistence type="predicted"/>
<dbReference type="Pfam" id="PF00550">
    <property type="entry name" value="PP-binding"/>
    <property type="match status" value="3"/>
</dbReference>
<dbReference type="GO" id="GO:0033068">
    <property type="term" value="P:macrolide biosynthetic process"/>
    <property type="evidence" value="ECO:0007669"/>
    <property type="project" value="UniProtKB-ARBA"/>
</dbReference>
<protein>
    <submittedName>
        <fullName evidence="14">SDR family NAD(P)-dependent oxidoreductase</fullName>
    </submittedName>
</protein>
<feature type="domain" description="Carrier" evidence="11">
    <location>
        <begin position="3392"/>
        <end position="3467"/>
    </location>
</feature>
<dbReference type="SMART" id="SM00823">
    <property type="entry name" value="PKS_PP"/>
    <property type="match status" value="3"/>
</dbReference>
<dbReference type="Pfam" id="PF02801">
    <property type="entry name" value="Ketoacyl-synt_C"/>
    <property type="match status" value="3"/>
</dbReference>
<evidence type="ECO:0000259" key="13">
    <source>
        <dbReference type="PROSITE" id="PS52019"/>
    </source>
</evidence>
<dbReference type="Proteomes" id="UP000677413">
    <property type="component" value="Unassembled WGS sequence"/>
</dbReference>
<dbReference type="InterPro" id="IPR014030">
    <property type="entry name" value="Ketoacyl_synth_N"/>
</dbReference>
<dbReference type="PROSITE" id="PS00606">
    <property type="entry name" value="KS3_1"/>
    <property type="match status" value="3"/>
</dbReference>
<dbReference type="FunFam" id="3.40.366.10:FF:000002">
    <property type="entry name" value="Probable polyketide synthase 2"/>
    <property type="match status" value="3"/>
</dbReference>
<dbReference type="EMBL" id="JAGPYQ010000001">
    <property type="protein sequence ID" value="MBQ0852012.1"/>
    <property type="molecule type" value="Genomic_DNA"/>
</dbReference>
<feature type="active site" description="Proton donor; for dehydratase activity" evidence="9">
    <location>
        <position position="1119"/>
    </location>
</feature>
<feature type="active site" description="Proton donor; for dehydratase activity" evidence="9">
    <location>
        <position position="4585"/>
    </location>
</feature>
<evidence type="ECO:0000259" key="12">
    <source>
        <dbReference type="PROSITE" id="PS52004"/>
    </source>
</evidence>
<feature type="region of interest" description="C-terminal hotdog fold" evidence="9">
    <location>
        <begin position="1058"/>
        <end position="1195"/>
    </location>
</feature>
<dbReference type="InterPro" id="IPR036736">
    <property type="entry name" value="ACP-like_sf"/>
</dbReference>
<dbReference type="SUPFAM" id="SSF101173">
    <property type="entry name" value="Docking domain B of the erythromycin polyketide synthase (DEBS)"/>
    <property type="match status" value="1"/>
</dbReference>
<keyword evidence="8" id="KW-0012">Acyltransferase</keyword>
<dbReference type="SUPFAM" id="SSF53901">
    <property type="entry name" value="Thiolase-like"/>
    <property type="match status" value="3"/>
</dbReference>
<dbReference type="InterPro" id="IPR013968">
    <property type="entry name" value="PKS_KR"/>
</dbReference>
<comment type="cofactor">
    <cofactor evidence="1">
        <name>pantetheine 4'-phosphate</name>
        <dbReference type="ChEBI" id="CHEBI:47942"/>
    </cofactor>
</comment>
<dbReference type="InterPro" id="IPR006162">
    <property type="entry name" value="Ppantetheine_attach_site"/>
</dbReference>
<feature type="region of interest" description="Disordered" evidence="10">
    <location>
        <begin position="2740"/>
        <end position="2759"/>
    </location>
</feature>
<keyword evidence="4" id="KW-0597">Phosphoprotein</keyword>
<dbReference type="InterPro" id="IPR001227">
    <property type="entry name" value="Ac_transferase_dom_sf"/>
</dbReference>
<dbReference type="Pfam" id="PF00698">
    <property type="entry name" value="Acyl_transf_1"/>
    <property type="match status" value="3"/>
</dbReference>
<dbReference type="Pfam" id="PF08659">
    <property type="entry name" value="KR"/>
    <property type="match status" value="3"/>
</dbReference>
<dbReference type="InterPro" id="IPR049551">
    <property type="entry name" value="PKS_DH_C"/>
</dbReference>
<dbReference type="CDD" id="cd00833">
    <property type="entry name" value="PKS"/>
    <property type="match status" value="3"/>
</dbReference>
<dbReference type="GO" id="GO:0006633">
    <property type="term" value="P:fatty acid biosynthetic process"/>
    <property type="evidence" value="ECO:0007669"/>
    <property type="project" value="InterPro"/>
</dbReference>
<dbReference type="InterPro" id="IPR016039">
    <property type="entry name" value="Thiolase-like"/>
</dbReference>
<dbReference type="InterPro" id="IPR014043">
    <property type="entry name" value="Acyl_transferase_dom"/>
</dbReference>
<feature type="domain" description="PKS/mFAS DH" evidence="13">
    <location>
        <begin position="921"/>
        <end position="1195"/>
    </location>
</feature>
<dbReference type="InterPro" id="IPR049552">
    <property type="entry name" value="PKS_DH_N"/>
</dbReference>